<evidence type="ECO:0000313" key="1">
    <source>
        <dbReference type="EMBL" id="CAF4275349.1"/>
    </source>
</evidence>
<dbReference type="EMBL" id="CAJOBH010132657">
    <property type="protein sequence ID" value="CAF4765768.1"/>
    <property type="molecule type" value="Genomic_DNA"/>
</dbReference>
<organism evidence="1 4">
    <name type="scientific">Rotaria magnacalcarata</name>
    <dbReference type="NCBI Taxonomy" id="392030"/>
    <lineage>
        <taxon>Eukaryota</taxon>
        <taxon>Metazoa</taxon>
        <taxon>Spiralia</taxon>
        <taxon>Gnathifera</taxon>
        <taxon>Rotifera</taxon>
        <taxon>Eurotatoria</taxon>
        <taxon>Bdelloidea</taxon>
        <taxon>Philodinida</taxon>
        <taxon>Philodinidae</taxon>
        <taxon>Rotaria</taxon>
    </lineage>
</organism>
<dbReference type="Proteomes" id="UP000676336">
    <property type="component" value="Unassembled WGS sequence"/>
</dbReference>
<protein>
    <submittedName>
        <fullName evidence="1">Uncharacterized protein</fullName>
    </submittedName>
</protein>
<evidence type="ECO:0000313" key="3">
    <source>
        <dbReference type="EMBL" id="CAF4767439.1"/>
    </source>
</evidence>
<evidence type="ECO:0000313" key="2">
    <source>
        <dbReference type="EMBL" id="CAF4765768.1"/>
    </source>
</evidence>
<proteinExistence type="predicted"/>
<sequence>DIRERREKTAAVKEQSMLSTSAQFVFSVV</sequence>
<feature type="non-terminal residue" evidence="1">
    <location>
        <position position="1"/>
    </location>
</feature>
<gene>
    <name evidence="2" type="ORF">BYL167_LOCUS46704</name>
    <name evidence="3" type="ORF">BYL167_LOCUS46770</name>
    <name evidence="1" type="ORF">SMN809_LOCUS25015</name>
</gene>
<accession>A0A8S2T9H9</accession>
<dbReference type="EMBL" id="CAJOBH010132994">
    <property type="protein sequence ID" value="CAF4767439.1"/>
    <property type="molecule type" value="Genomic_DNA"/>
</dbReference>
<comment type="caution">
    <text evidence="1">The sequence shown here is derived from an EMBL/GenBank/DDBJ whole genome shotgun (WGS) entry which is preliminary data.</text>
</comment>
<dbReference type="EMBL" id="CAJOBI010031539">
    <property type="protein sequence ID" value="CAF4275349.1"/>
    <property type="molecule type" value="Genomic_DNA"/>
</dbReference>
<dbReference type="Proteomes" id="UP000681967">
    <property type="component" value="Unassembled WGS sequence"/>
</dbReference>
<name>A0A8S2T9H9_9BILA</name>
<dbReference type="AlphaFoldDB" id="A0A8S2T9H9"/>
<reference evidence="1" key="1">
    <citation type="submission" date="2021-02" db="EMBL/GenBank/DDBJ databases">
        <authorList>
            <person name="Nowell W R."/>
        </authorList>
    </citation>
    <scope>NUCLEOTIDE SEQUENCE</scope>
</reference>
<evidence type="ECO:0000313" key="4">
    <source>
        <dbReference type="Proteomes" id="UP000676336"/>
    </source>
</evidence>